<accession>A0ABR6EUA6</accession>
<proteinExistence type="predicted"/>
<dbReference type="Gene3D" id="3.30.1870.10">
    <property type="entry name" value="EreA-like, domain 2"/>
    <property type="match status" value="1"/>
</dbReference>
<dbReference type="RefSeq" id="WP_182955505.1">
    <property type="nucleotide sequence ID" value="NZ_WNXC01000002.1"/>
</dbReference>
<evidence type="ECO:0000256" key="1">
    <source>
        <dbReference type="SAM" id="SignalP"/>
    </source>
</evidence>
<comment type="caution">
    <text evidence="2">The sequence shown here is derived from an EMBL/GenBank/DDBJ whole genome shotgun (WGS) entry which is preliminary data.</text>
</comment>
<feature type="signal peptide" evidence="1">
    <location>
        <begin position="1"/>
        <end position="24"/>
    </location>
</feature>
<keyword evidence="3" id="KW-1185">Reference proteome</keyword>
<sequence>MMISLLRITYLPLILLFSFGQLHAQDQTSVIIENLNQVIRPIGSLDPDSGFKELEFLKTGLKSKRIIALGEATHGTHEFFQYKDKLIRFLVLELGFRAIAFESDFVSVEYLDEYINGKQQEMMLKNGGFPLVAETKRMLIWLKAYNMEKPMSERVHIYGLEARGFAGVIRELLDAGPDLPEEIKAEMVRFWKKEYALLTAADISSIKGMLGVLRAAKLPEVSPKKNYQYQINLLEQQLIRYGKENRGYRDEYLAENVSWILENTPQKQLVLWAHNLHLYKGTTNGFPTMGAHLQQKYGPDYYVIATDFNHGNANVFVKEGKGFSLKSVYYPELMKPKSFEFYFKQCKFKNFVLDVNEAIEIPVLHSFFSKKHDMRLIGGQEQPAVYPLVVAKNFDLILYFNETSANK</sequence>
<dbReference type="InterPro" id="IPR007815">
    <property type="entry name" value="Emycin_Estase"/>
</dbReference>
<dbReference type="PANTHER" id="PTHR31299:SF0">
    <property type="entry name" value="ESTERASE, PUTATIVE (AFU_ORTHOLOGUE AFUA_1G05850)-RELATED"/>
    <property type="match status" value="1"/>
</dbReference>
<evidence type="ECO:0008006" key="4">
    <source>
        <dbReference type="Google" id="ProtNLM"/>
    </source>
</evidence>
<dbReference type="CDD" id="cd14728">
    <property type="entry name" value="Ere-like"/>
    <property type="match status" value="1"/>
</dbReference>
<dbReference type="InterPro" id="IPR052036">
    <property type="entry name" value="Hydrolase/PRTase-associated"/>
</dbReference>
<organism evidence="2 3">
    <name type="scientific">Pedobacter gandavensis</name>
    <dbReference type="NCBI Taxonomy" id="2679963"/>
    <lineage>
        <taxon>Bacteria</taxon>
        <taxon>Pseudomonadati</taxon>
        <taxon>Bacteroidota</taxon>
        <taxon>Sphingobacteriia</taxon>
        <taxon>Sphingobacteriales</taxon>
        <taxon>Sphingobacteriaceae</taxon>
        <taxon>Pedobacter</taxon>
    </lineage>
</organism>
<keyword evidence="1" id="KW-0732">Signal</keyword>
<dbReference type="Gene3D" id="1.20.1440.30">
    <property type="entry name" value="Biosynthetic Protein domain"/>
    <property type="match status" value="1"/>
</dbReference>
<dbReference type="Gene3D" id="3.40.1660.10">
    <property type="entry name" value="EreA-like (biosynthetic domain)"/>
    <property type="match status" value="1"/>
</dbReference>
<dbReference type="EMBL" id="WNXC01000002">
    <property type="protein sequence ID" value="MBB2148848.1"/>
    <property type="molecule type" value="Genomic_DNA"/>
</dbReference>
<dbReference type="PANTHER" id="PTHR31299">
    <property type="entry name" value="ESTERASE, PUTATIVE (AFU_ORTHOLOGUE AFUA_1G05850)-RELATED"/>
    <property type="match status" value="1"/>
</dbReference>
<dbReference type="Proteomes" id="UP000636110">
    <property type="component" value="Unassembled WGS sequence"/>
</dbReference>
<feature type="chain" id="PRO_5045045934" description="Erythromycin esterase family protein" evidence="1">
    <location>
        <begin position="25"/>
        <end position="407"/>
    </location>
</feature>
<gene>
    <name evidence="2" type="ORF">GM920_07980</name>
</gene>
<name>A0ABR6EUA6_9SPHI</name>
<protein>
    <recommendedName>
        <fullName evidence="4">Erythromycin esterase family protein</fullName>
    </recommendedName>
</protein>
<dbReference type="Pfam" id="PF05139">
    <property type="entry name" value="Erythro_esteras"/>
    <property type="match status" value="1"/>
</dbReference>
<evidence type="ECO:0000313" key="2">
    <source>
        <dbReference type="EMBL" id="MBB2148848.1"/>
    </source>
</evidence>
<evidence type="ECO:0000313" key="3">
    <source>
        <dbReference type="Proteomes" id="UP000636110"/>
    </source>
</evidence>
<reference evidence="2 3" key="1">
    <citation type="submission" date="2019-11" db="EMBL/GenBank/DDBJ databases">
        <title>Description of Pedobacter sp. LMG 31462T.</title>
        <authorList>
            <person name="Carlier A."/>
            <person name="Qi S."/>
            <person name="Vandamme P."/>
        </authorList>
    </citation>
    <scope>NUCLEOTIDE SEQUENCE [LARGE SCALE GENOMIC DNA]</scope>
    <source>
        <strain evidence="2 3">LMG 31462</strain>
    </source>
</reference>
<dbReference type="SUPFAM" id="SSF159501">
    <property type="entry name" value="EreA/ChaN-like"/>
    <property type="match status" value="1"/>
</dbReference>